<keyword evidence="3" id="KW-0328">Glycosyltransferase</keyword>
<protein>
    <submittedName>
        <fullName evidence="10">Glycosyltransferase family 39 protein</fullName>
    </submittedName>
</protein>
<evidence type="ECO:0000256" key="4">
    <source>
        <dbReference type="ARBA" id="ARBA00022679"/>
    </source>
</evidence>
<dbReference type="GO" id="GO:0009103">
    <property type="term" value="P:lipopolysaccharide biosynthetic process"/>
    <property type="evidence" value="ECO:0007669"/>
    <property type="project" value="UniProtKB-ARBA"/>
</dbReference>
<comment type="subcellular location">
    <subcellularLocation>
        <location evidence="1">Cell membrane</location>
        <topology evidence="1">Multi-pass membrane protein</topology>
    </subcellularLocation>
</comment>
<evidence type="ECO:0000256" key="2">
    <source>
        <dbReference type="ARBA" id="ARBA00022475"/>
    </source>
</evidence>
<evidence type="ECO:0000313" key="10">
    <source>
        <dbReference type="EMBL" id="MBC5781730.1"/>
    </source>
</evidence>
<feature type="transmembrane region" description="Helical" evidence="8">
    <location>
        <begin position="341"/>
        <end position="362"/>
    </location>
</feature>
<keyword evidence="4" id="KW-0808">Transferase</keyword>
<evidence type="ECO:0000256" key="5">
    <source>
        <dbReference type="ARBA" id="ARBA00022692"/>
    </source>
</evidence>
<keyword evidence="2" id="KW-1003">Cell membrane</keyword>
<feature type="transmembrane region" description="Helical" evidence="8">
    <location>
        <begin position="189"/>
        <end position="213"/>
    </location>
</feature>
<feature type="transmembrane region" description="Helical" evidence="8">
    <location>
        <begin position="144"/>
        <end position="169"/>
    </location>
</feature>
<feature type="transmembrane region" description="Helical" evidence="8">
    <location>
        <begin position="82"/>
        <end position="100"/>
    </location>
</feature>
<dbReference type="AlphaFoldDB" id="A0A923MLS9"/>
<feature type="transmembrane region" description="Helical" evidence="8">
    <location>
        <begin position="289"/>
        <end position="308"/>
    </location>
</feature>
<evidence type="ECO:0000313" key="11">
    <source>
        <dbReference type="Proteomes" id="UP000608513"/>
    </source>
</evidence>
<dbReference type="GO" id="GO:0005886">
    <property type="term" value="C:plasma membrane"/>
    <property type="evidence" value="ECO:0007669"/>
    <property type="project" value="UniProtKB-SubCell"/>
</dbReference>
<evidence type="ECO:0000256" key="7">
    <source>
        <dbReference type="ARBA" id="ARBA00023136"/>
    </source>
</evidence>
<keyword evidence="6 8" id="KW-1133">Transmembrane helix</keyword>
<proteinExistence type="predicted"/>
<keyword evidence="5 8" id="KW-0812">Transmembrane</keyword>
<keyword evidence="11" id="KW-1185">Reference proteome</keyword>
<comment type="caution">
    <text evidence="10">The sequence shown here is derived from an EMBL/GenBank/DDBJ whole genome shotgun (WGS) entry which is preliminary data.</text>
</comment>
<organism evidence="10 11">
    <name type="scientific">Ramlibacter cellulosilyticus</name>
    <dbReference type="NCBI Taxonomy" id="2764187"/>
    <lineage>
        <taxon>Bacteria</taxon>
        <taxon>Pseudomonadati</taxon>
        <taxon>Pseudomonadota</taxon>
        <taxon>Betaproteobacteria</taxon>
        <taxon>Burkholderiales</taxon>
        <taxon>Comamonadaceae</taxon>
        <taxon>Ramlibacter</taxon>
    </lineage>
</organism>
<reference evidence="10" key="1">
    <citation type="submission" date="2020-08" db="EMBL/GenBank/DDBJ databases">
        <title>Ramlibacter sp. USB13 16S ribosomal RNA gene genome sequencing and assembly.</title>
        <authorList>
            <person name="Kang M."/>
        </authorList>
    </citation>
    <scope>NUCLEOTIDE SEQUENCE</scope>
    <source>
        <strain evidence="10">USB13</strain>
    </source>
</reference>
<accession>A0A923MLS9</accession>
<feature type="transmembrane region" description="Helical" evidence="8">
    <location>
        <begin position="225"/>
        <end position="246"/>
    </location>
</feature>
<dbReference type="GO" id="GO:0016763">
    <property type="term" value="F:pentosyltransferase activity"/>
    <property type="evidence" value="ECO:0007669"/>
    <property type="project" value="TreeGrafter"/>
</dbReference>
<keyword evidence="7 8" id="KW-0472">Membrane</keyword>
<evidence type="ECO:0000256" key="3">
    <source>
        <dbReference type="ARBA" id="ARBA00022676"/>
    </source>
</evidence>
<feature type="domain" description="Glycosyltransferase RgtA/B/C/D-like" evidence="9">
    <location>
        <begin position="83"/>
        <end position="235"/>
    </location>
</feature>
<dbReference type="RefSeq" id="WP_187074477.1">
    <property type="nucleotide sequence ID" value="NZ_JACORT010000001.1"/>
</dbReference>
<evidence type="ECO:0000256" key="1">
    <source>
        <dbReference type="ARBA" id="ARBA00004651"/>
    </source>
</evidence>
<evidence type="ECO:0000256" key="6">
    <source>
        <dbReference type="ARBA" id="ARBA00022989"/>
    </source>
</evidence>
<dbReference type="PANTHER" id="PTHR33908">
    <property type="entry name" value="MANNOSYLTRANSFERASE YKCB-RELATED"/>
    <property type="match status" value="1"/>
</dbReference>
<feature type="transmembrane region" description="Helical" evidence="8">
    <location>
        <begin position="315"/>
        <end position="335"/>
    </location>
</feature>
<dbReference type="Pfam" id="PF13231">
    <property type="entry name" value="PMT_2"/>
    <property type="match status" value="1"/>
</dbReference>
<dbReference type="InterPro" id="IPR050297">
    <property type="entry name" value="LipidA_mod_glycosyltrf_83"/>
</dbReference>
<feature type="transmembrane region" description="Helical" evidence="8">
    <location>
        <begin position="20"/>
        <end position="41"/>
    </location>
</feature>
<dbReference type="Proteomes" id="UP000608513">
    <property type="component" value="Unassembled WGS sequence"/>
</dbReference>
<dbReference type="EMBL" id="JACORT010000001">
    <property type="protein sequence ID" value="MBC5781730.1"/>
    <property type="molecule type" value="Genomic_DNA"/>
</dbReference>
<name>A0A923MLS9_9BURK</name>
<evidence type="ECO:0000256" key="8">
    <source>
        <dbReference type="SAM" id="Phobius"/>
    </source>
</evidence>
<dbReference type="PANTHER" id="PTHR33908:SF11">
    <property type="entry name" value="MEMBRANE PROTEIN"/>
    <property type="match status" value="1"/>
</dbReference>
<evidence type="ECO:0000259" key="9">
    <source>
        <dbReference type="Pfam" id="PF13231"/>
    </source>
</evidence>
<gene>
    <name evidence="10" type="ORF">H8N03_02165</name>
</gene>
<sequence>MTAPPQDKSVERLGDHARFLFLVAVAVIVFVNCINVGNPILERHAFRQTQTALTAQMFLEHGFRLSYETPVLGEPWSMPLEFPLYQALVALVTYVTGASITVVGRLVSLAFTLACCLPIHATLRRLGVPRHAKYLALAMFLTSPVYLFWAGTFMIESTALFFALCFLYFAVRISEGSPAWRDFAGCAVFLALALLQKVTTVLPMLAVAGVLVLARNWRAGRSPAFWAAAIASVAVPLAIGWGWIAWTDAIKAKHPLAVTLTSQALADWNYGPLHQRWSGHFWQTLGKRMLWPSLAMLLAFVAVGIAWFRADRRLLRLHLALLALFLLPLLVFANVHFVHDYYQSANAVFWSVLVGLSVAAVMERARPVRYPWRPLLAGALLLANVDGFNEQYDIYKFRRIGDEHRTLQLAEFVRRETPPELPVVWIGDDWSSEYAFYSRRRSLTVPKWYDLEADMLHGRRYLSTAPSAVVSCLTRRSWARNYPKLIEQETGAKPVRVADCDVYVLQRAAAAPRQAARGG</sequence>
<dbReference type="InterPro" id="IPR038731">
    <property type="entry name" value="RgtA/B/C-like"/>
</dbReference>